<dbReference type="Pfam" id="PF16045">
    <property type="entry name" value="LisH_2"/>
    <property type="match status" value="1"/>
</dbReference>
<accession>A0A5N5L9S5</accession>
<dbReference type="AlphaFoldDB" id="A0A5N5L9S5"/>
<dbReference type="PANTHER" id="PTHR15431">
    <property type="entry name" value="FGFR1 ONCOGENE PARTNER/LISH DOMAIN-CONTAINING PROTEIN"/>
    <property type="match status" value="1"/>
</dbReference>
<protein>
    <submittedName>
        <fullName evidence="5">Uncharacterized protein</fullName>
    </submittedName>
</protein>
<dbReference type="Gene3D" id="1.20.960.40">
    <property type="match status" value="1"/>
</dbReference>
<dbReference type="GO" id="GO:0015630">
    <property type="term" value="C:microtubule cytoskeleton"/>
    <property type="evidence" value="ECO:0007669"/>
    <property type="project" value="UniProtKB-ARBA"/>
</dbReference>
<evidence type="ECO:0000256" key="4">
    <source>
        <dbReference type="SAM" id="MobiDB-lite"/>
    </source>
</evidence>
<dbReference type="PANTHER" id="PTHR15431:SF4">
    <property type="entry name" value="PROTEIN TONNEAU 1B"/>
    <property type="match status" value="1"/>
</dbReference>
<keyword evidence="2" id="KW-0963">Cytoplasm</keyword>
<gene>
    <name evidence="5" type="ORF">DKX38_016429</name>
</gene>
<feature type="compositionally biased region" description="Basic and acidic residues" evidence="4">
    <location>
        <begin position="239"/>
        <end position="250"/>
    </location>
</feature>
<sequence>MDDYTREMMDLKTLVTRTLEKKGVLAKIRWVGGEIGIFISCSEGFVFCARSNLLQSNVKQKAELRASVFEAIEEEDRVIEKDDGLPPALLGSCNDRAKQLHASPSGRLLTALLCEYLDWAQLNHTLKVYLPECNAQKDSWKAELKEFSSKNGYDLNRNGDSGPLLLDVLEGFLKFENLSQGRGAGRRVPEAESLSNVESRNIRMRRPSPSSVAGGLPPLGRPASSQATDRRAGSSMSGYRKDDYSRRYDSEELPEDVIQASAALENLQLDRKARNLTSSWRFVSHTCLQ</sequence>
<evidence type="ECO:0000256" key="1">
    <source>
        <dbReference type="ARBA" id="ARBA00004245"/>
    </source>
</evidence>
<reference evidence="6" key="1">
    <citation type="journal article" date="2019" name="Gigascience">
        <title>De novo genome assembly of the endangered Acer yangbiense, a plant species with extremely small populations endemic to Yunnan Province, China.</title>
        <authorList>
            <person name="Yang J."/>
            <person name="Wariss H.M."/>
            <person name="Tao L."/>
            <person name="Zhang R."/>
            <person name="Yun Q."/>
            <person name="Hollingsworth P."/>
            <person name="Dao Z."/>
            <person name="Luo G."/>
            <person name="Guo H."/>
            <person name="Ma Y."/>
            <person name="Sun W."/>
        </authorList>
    </citation>
    <scope>NUCLEOTIDE SEQUENCE [LARGE SCALE GENOMIC DNA]</scope>
    <source>
        <strain evidence="6">cv. br00</strain>
    </source>
</reference>
<evidence type="ECO:0000313" key="6">
    <source>
        <dbReference type="Proteomes" id="UP000326939"/>
    </source>
</evidence>
<comment type="caution">
    <text evidence="5">The sequence shown here is derived from an EMBL/GenBank/DDBJ whole genome shotgun (WGS) entry which is preliminary data.</text>
</comment>
<evidence type="ECO:0000313" key="5">
    <source>
        <dbReference type="EMBL" id="KAB5538896.1"/>
    </source>
</evidence>
<dbReference type="EMBL" id="VDCV01000010">
    <property type="protein sequence ID" value="KAB5538896.1"/>
    <property type="molecule type" value="Genomic_DNA"/>
</dbReference>
<dbReference type="Proteomes" id="UP000326939">
    <property type="component" value="Chromosome 10"/>
</dbReference>
<organism evidence="5 6">
    <name type="scientific">Salix brachista</name>
    <dbReference type="NCBI Taxonomy" id="2182728"/>
    <lineage>
        <taxon>Eukaryota</taxon>
        <taxon>Viridiplantae</taxon>
        <taxon>Streptophyta</taxon>
        <taxon>Embryophyta</taxon>
        <taxon>Tracheophyta</taxon>
        <taxon>Spermatophyta</taxon>
        <taxon>Magnoliopsida</taxon>
        <taxon>eudicotyledons</taxon>
        <taxon>Gunneridae</taxon>
        <taxon>Pentapetalae</taxon>
        <taxon>rosids</taxon>
        <taxon>fabids</taxon>
        <taxon>Malpighiales</taxon>
        <taxon>Salicaceae</taxon>
        <taxon>Saliceae</taxon>
        <taxon>Salix</taxon>
    </lineage>
</organism>
<name>A0A5N5L9S5_9ROSI</name>
<comment type="subcellular location">
    <subcellularLocation>
        <location evidence="1">Cytoplasm</location>
        <location evidence="1">Cytoskeleton</location>
    </subcellularLocation>
</comment>
<evidence type="ECO:0000256" key="3">
    <source>
        <dbReference type="ARBA" id="ARBA00023212"/>
    </source>
</evidence>
<dbReference type="InterPro" id="IPR006594">
    <property type="entry name" value="LisH"/>
</dbReference>
<dbReference type="PROSITE" id="PS50896">
    <property type="entry name" value="LISH"/>
    <property type="match status" value="1"/>
</dbReference>
<keyword evidence="3" id="KW-0206">Cytoskeleton</keyword>
<feature type="region of interest" description="Disordered" evidence="4">
    <location>
        <begin position="184"/>
        <end position="252"/>
    </location>
</feature>
<keyword evidence="6" id="KW-1185">Reference proteome</keyword>
<proteinExistence type="predicted"/>
<evidence type="ECO:0000256" key="2">
    <source>
        <dbReference type="ARBA" id="ARBA00022490"/>
    </source>
</evidence>